<dbReference type="InterPro" id="IPR036318">
    <property type="entry name" value="FAD-bd_PCMH-like_sf"/>
</dbReference>
<dbReference type="PANTHER" id="PTHR43716">
    <property type="entry name" value="D-2-HYDROXYGLUTARATE DEHYDROGENASE, MITOCHONDRIAL"/>
    <property type="match status" value="1"/>
</dbReference>
<keyword evidence="4" id="KW-0560">Oxidoreductase</keyword>
<keyword evidence="3" id="KW-0274">FAD</keyword>
<dbReference type="GO" id="GO:0022904">
    <property type="term" value="P:respiratory electron transport chain"/>
    <property type="evidence" value="ECO:0007669"/>
    <property type="project" value="TreeGrafter"/>
</dbReference>
<keyword evidence="2" id="KW-0285">Flavoprotein</keyword>
<dbReference type="InterPro" id="IPR016166">
    <property type="entry name" value="FAD-bd_PCMH"/>
</dbReference>
<dbReference type="SUPFAM" id="SSF55103">
    <property type="entry name" value="FAD-linked oxidases, C-terminal domain"/>
    <property type="match status" value="1"/>
</dbReference>
<evidence type="ECO:0000313" key="8">
    <source>
        <dbReference type="Proteomes" id="UP000282106"/>
    </source>
</evidence>
<evidence type="ECO:0000256" key="4">
    <source>
        <dbReference type="ARBA" id="ARBA00023002"/>
    </source>
</evidence>
<reference evidence="7 8" key="1">
    <citation type="submission" date="2018-10" db="EMBL/GenBank/DDBJ databases">
        <authorList>
            <person name="Chen W.-M."/>
        </authorList>
    </citation>
    <scope>NUCLEOTIDE SEQUENCE [LARGE SCALE GENOMIC DNA]</scope>
    <source>
        <strain evidence="7 8">THS-13</strain>
    </source>
</reference>
<dbReference type="GO" id="GO:0016491">
    <property type="term" value="F:oxidoreductase activity"/>
    <property type="evidence" value="ECO:0007669"/>
    <property type="project" value="UniProtKB-KW"/>
</dbReference>
<dbReference type="InterPro" id="IPR016167">
    <property type="entry name" value="FAD-bd_PCMH_sub1"/>
</dbReference>
<dbReference type="EMBL" id="RJVO01000001">
    <property type="protein sequence ID" value="ROH93357.1"/>
    <property type="molecule type" value="Genomic_DNA"/>
</dbReference>
<feature type="region of interest" description="Disordered" evidence="5">
    <location>
        <begin position="40"/>
        <end position="72"/>
    </location>
</feature>
<keyword evidence="8" id="KW-1185">Reference proteome</keyword>
<evidence type="ECO:0000256" key="1">
    <source>
        <dbReference type="ARBA" id="ARBA00001974"/>
    </source>
</evidence>
<name>A0A3N0VKR1_9GAMM</name>
<dbReference type="Gene3D" id="3.30.70.2740">
    <property type="match status" value="1"/>
</dbReference>
<organism evidence="7 8">
    <name type="scientific">Stagnimonas aquatica</name>
    <dbReference type="NCBI Taxonomy" id="2689987"/>
    <lineage>
        <taxon>Bacteria</taxon>
        <taxon>Pseudomonadati</taxon>
        <taxon>Pseudomonadota</taxon>
        <taxon>Gammaproteobacteria</taxon>
        <taxon>Nevskiales</taxon>
        <taxon>Nevskiaceae</taxon>
        <taxon>Stagnimonas</taxon>
    </lineage>
</organism>
<evidence type="ECO:0000313" key="7">
    <source>
        <dbReference type="EMBL" id="ROH93357.1"/>
    </source>
</evidence>
<dbReference type="Gene3D" id="3.30.43.10">
    <property type="entry name" value="Uridine Diphospho-n-acetylenolpyruvylglucosamine Reductase, domain 2"/>
    <property type="match status" value="1"/>
</dbReference>
<dbReference type="InterPro" id="IPR006094">
    <property type="entry name" value="Oxid_FAD_bind_N"/>
</dbReference>
<feature type="region of interest" description="Disordered" evidence="5">
    <location>
        <begin position="1"/>
        <end position="21"/>
    </location>
</feature>
<dbReference type="InterPro" id="IPR004113">
    <property type="entry name" value="FAD-bd_oxidored_4_C"/>
</dbReference>
<evidence type="ECO:0000256" key="2">
    <source>
        <dbReference type="ARBA" id="ARBA00022630"/>
    </source>
</evidence>
<feature type="domain" description="FAD-binding PCMH-type" evidence="6">
    <location>
        <begin position="105"/>
        <end position="293"/>
    </location>
</feature>
<dbReference type="SUPFAM" id="SSF56176">
    <property type="entry name" value="FAD-binding/transporter-associated domain-like"/>
    <property type="match status" value="1"/>
</dbReference>
<dbReference type="Pfam" id="PF01565">
    <property type="entry name" value="FAD_binding_4"/>
    <property type="match status" value="1"/>
</dbReference>
<dbReference type="InterPro" id="IPR016169">
    <property type="entry name" value="FAD-bd_PCMH_sub2"/>
</dbReference>
<accession>A0A3N0VKR1</accession>
<dbReference type="InterPro" id="IPR051264">
    <property type="entry name" value="FAD-oxidored/transferase_4"/>
</dbReference>
<evidence type="ECO:0000256" key="3">
    <source>
        <dbReference type="ARBA" id="ARBA00022827"/>
    </source>
</evidence>
<dbReference type="Gene3D" id="3.30.70.2190">
    <property type="match status" value="1"/>
</dbReference>
<evidence type="ECO:0000259" key="6">
    <source>
        <dbReference type="PROSITE" id="PS51387"/>
    </source>
</evidence>
<comment type="cofactor">
    <cofactor evidence="1">
        <name>FAD</name>
        <dbReference type="ChEBI" id="CHEBI:57692"/>
    </cofactor>
</comment>
<dbReference type="GO" id="GO:0071949">
    <property type="term" value="F:FAD binding"/>
    <property type="evidence" value="ECO:0007669"/>
    <property type="project" value="InterPro"/>
</dbReference>
<dbReference type="Pfam" id="PF02913">
    <property type="entry name" value="FAD-oxidase_C"/>
    <property type="match status" value="1"/>
</dbReference>
<dbReference type="Gene3D" id="3.30.465.10">
    <property type="match status" value="1"/>
</dbReference>
<dbReference type="PANTHER" id="PTHR43716:SF1">
    <property type="entry name" value="D-2-HYDROXYGLUTARATE DEHYDROGENASE, MITOCHONDRIAL"/>
    <property type="match status" value="1"/>
</dbReference>
<protein>
    <submittedName>
        <fullName evidence="7">FAD-binding oxidoreductase</fullName>
    </submittedName>
</protein>
<dbReference type="InParanoid" id="A0A3N0VKR1"/>
<dbReference type="InterPro" id="IPR016164">
    <property type="entry name" value="FAD-linked_Oxase-like_C"/>
</dbReference>
<gene>
    <name evidence="7" type="ORF">ED208_02210</name>
</gene>
<dbReference type="PROSITE" id="PS51387">
    <property type="entry name" value="FAD_PCMH"/>
    <property type="match status" value="1"/>
</dbReference>
<evidence type="ECO:0000256" key="5">
    <source>
        <dbReference type="SAM" id="MobiDB-lite"/>
    </source>
</evidence>
<sequence length="553" mass="59007">MVTISSGARRSTRTGDTEGLDMRVTGVAGLRRLSTVPRTSAYCGRRSPRSRQRGRDCVSLRTRNSRRPKRLSAMSSLAPLQHLLGPRFVDEQERCRRYAIPERGAPGHTPAVLLPQDEAELAALLQAAQAARSPLVVSAGRTGLVEAQRPEGEAVLSLEKLKRILSIDAGARTAMVEAGVAVDALNAELEPLGLVWPMEMGSTSSASVGACIANGSAGANAICYGTAAHLADAVWGLWADGSAAPETAGPRWQQPDPQQLVIDSAAPDPALGLIGTQGVLGLITRARLRLQALPAQREAALIPAASMPEAMQILAAARNAFGTDIEEFEFIGQRAMQLVRELKGAEFRLPFEKDPQANFYLLLQIKSADPDEDLAGRLYGFLAETLALPDALIGYAPLKALKAIRHSITEASNHAMKQRGGGRLAFDTATPIARFGDYLAALEASLKRDYPHIDFVAFGHAGVGGAHLHLLGSGERPVAAESAALIARVFDVTAEFGGTFSAEHGVGSKWGEEFARRARPSVVQALVAAKRLRDPNLILNPRSFGLDRLVLEC</sequence>
<dbReference type="Proteomes" id="UP000282106">
    <property type="component" value="Unassembled WGS sequence"/>
</dbReference>
<comment type="caution">
    <text evidence="7">The sequence shown here is derived from an EMBL/GenBank/DDBJ whole genome shotgun (WGS) entry which is preliminary data.</text>
</comment>
<dbReference type="AlphaFoldDB" id="A0A3N0VKR1"/>
<proteinExistence type="predicted"/>